<dbReference type="eggNOG" id="COG3869">
    <property type="taxonomic scope" value="Bacteria"/>
</dbReference>
<dbReference type="Gene3D" id="3.30.590.10">
    <property type="entry name" value="Glutamine synthetase/guanido kinase, catalytic domain"/>
    <property type="match status" value="1"/>
</dbReference>
<evidence type="ECO:0000256" key="3">
    <source>
        <dbReference type="ARBA" id="ARBA00022777"/>
    </source>
</evidence>
<dbReference type="GO" id="GO:0004111">
    <property type="term" value="F:creatine kinase activity"/>
    <property type="evidence" value="ECO:0007669"/>
    <property type="project" value="InterPro"/>
</dbReference>
<organism evidence="7 8">
    <name type="scientific">Spirochaeta lutea</name>
    <dbReference type="NCBI Taxonomy" id="1480694"/>
    <lineage>
        <taxon>Bacteria</taxon>
        <taxon>Pseudomonadati</taxon>
        <taxon>Spirochaetota</taxon>
        <taxon>Spirochaetia</taxon>
        <taxon>Spirochaetales</taxon>
        <taxon>Spirochaetaceae</taxon>
        <taxon>Spirochaeta</taxon>
    </lineage>
</organism>
<dbReference type="STRING" id="1480694.DC28_14635"/>
<accession>A0A098QS81</accession>
<dbReference type="InterPro" id="IPR022414">
    <property type="entry name" value="ATP-guanido_PTrfase_cat"/>
</dbReference>
<protein>
    <recommendedName>
        <fullName evidence="6">Phosphagen kinase C-terminal domain-containing protein</fullName>
    </recommendedName>
</protein>
<feature type="domain" description="Phosphagen kinase C-terminal" evidence="6">
    <location>
        <begin position="27"/>
        <end position="248"/>
    </location>
</feature>
<comment type="caution">
    <text evidence="5">Lacks conserved residue(s) required for the propagation of feature annotation.</text>
</comment>
<keyword evidence="3 5" id="KW-0418">Kinase</keyword>
<dbReference type="Pfam" id="PF00217">
    <property type="entry name" value="ATP-gua_Ptrans"/>
    <property type="match status" value="1"/>
</dbReference>
<reference evidence="7 8" key="1">
    <citation type="submission" date="2014-05" db="EMBL/GenBank/DDBJ databases">
        <title>De novo Genome Sequence of Spirocheata sp.</title>
        <authorList>
            <person name="Shivani Y."/>
            <person name="Subhash Y."/>
            <person name="Tushar L."/>
            <person name="Sasikala C."/>
            <person name="Ramana C.V."/>
        </authorList>
    </citation>
    <scope>NUCLEOTIDE SEQUENCE [LARGE SCALE GENOMIC DNA]</scope>
    <source>
        <strain evidence="7 8">JC230</strain>
    </source>
</reference>
<evidence type="ECO:0000259" key="6">
    <source>
        <dbReference type="PROSITE" id="PS51510"/>
    </source>
</evidence>
<feature type="binding site" evidence="5">
    <location>
        <begin position="199"/>
        <end position="204"/>
    </location>
    <ligand>
        <name>ATP</name>
        <dbReference type="ChEBI" id="CHEBI:30616"/>
    </ligand>
</feature>
<comment type="similarity">
    <text evidence="5">Belongs to the ATP:guanido phosphotransferase family.</text>
</comment>
<dbReference type="GO" id="GO:0046314">
    <property type="term" value="P:phosphocreatine biosynthetic process"/>
    <property type="evidence" value="ECO:0007669"/>
    <property type="project" value="InterPro"/>
</dbReference>
<proteinExistence type="inferred from homology"/>
<dbReference type="PANTHER" id="PTHR11547">
    <property type="entry name" value="ARGININE OR CREATINE KINASE"/>
    <property type="match status" value="1"/>
</dbReference>
<dbReference type="InterPro" id="IPR014746">
    <property type="entry name" value="Gln_synth/guanido_kin_cat_dom"/>
</dbReference>
<gene>
    <name evidence="7" type="ORF">DC28_14635</name>
</gene>
<feature type="binding site" evidence="5">
    <location>
        <begin position="30"/>
        <end position="34"/>
    </location>
    <ligand>
        <name>ATP</name>
        <dbReference type="ChEBI" id="CHEBI:30616"/>
    </ligand>
</feature>
<keyword evidence="2 5" id="KW-0547">Nucleotide-binding</keyword>
<dbReference type="InterPro" id="IPR000749">
    <property type="entry name" value="ATP-guanido_PTrfase"/>
</dbReference>
<evidence type="ECO:0000256" key="4">
    <source>
        <dbReference type="ARBA" id="ARBA00022840"/>
    </source>
</evidence>
<comment type="caution">
    <text evidence="7">The sequence shown here is derived from an EMBL/GenBank/DDBJ whole genome shotgun (WGS) entry which is preliminary data.</text>
</comment>
<evidence type="ECO:0000313" key="7">
    <source>
        <dbReference type="EMBL" id="KGE70735.1"/>
    </source>
</evidence>
<dbReference type="AlphaFoldDB" id="A0A098QS81"/>
<dbReference type="RefSeq" id="WP_037550143.1">
    <property type="nucleotide sequence ID" value="NZ_JNUP01000072.1"/>
</dbReference>
<keyword evidence="4 5" id="KW-0067">ATP-binding</keyword>
<dbReference type="GO" id="GO:0005524">
    <property type="term" value="F:ATP binding"/>
    <property type="evidence" value="ECO:0007669"/>
    <property type="project" value="UniProtKB-UniRule"/>
</dbReference>
<dbReference type="PANTHER" id="PTHR11547:SF38">
    <property type="entry name" value="ARGININE KINASE 1-RELATED"/>
    <property type="match status" value="1"/>
</dbReference>
<dbReference type="PROSITE" id="PS51510">
    <property type="entry name" value="PHOSPHAGEN_KINASE_C"/>
    <property type="match status" value="1"/>
</dbReference>
<evidence type="ECO:0000313" key="8">
    <source>
        <dbReference type="Proteomes" id="UP000029692"/>
    </source>
</evidence>
<evidence type="ECO:0000256" key="1">
    <source>
        <dbReference type="ARBA" id="ARBA00022679"/>
    </source>
</evidence>
<name>A0A098QS81_9SPIO</name>
<feature type="binding site" evidence="5">
    <location>
        <begin position="173"/>
        <end position="177"/>
    </location>
    <ligand>
        <name>ATP</name>
        <dbReference type="ChEBI" id="CHEBI:30616"/>
    </ligand>
</feature>
<keyword evidence="8" id="KW-1185">Reference proteome</keyword>
<sequence length="362" mass="40501">MTVLENQLRRPGAPGVWISGAGPESDIVISTRLRLSRNLEAYPFPGSMDPEQRRTFLSEMDIELRGMFSGMTWQPLGSPGREREWLAMLGWLPRKTGAAESLLLREEAGDAGLVVNHVDHLEPFALEPGLQIQGAFSRIKALESTLDSRFRLAANSPFGFLTTRVREAGLGMRCSLLLHLPAMSRMRGFEELLPVLRSRTLDFRIFSQDLPSGVYRLTGQALHGQKEEEFLEILADLALELVHYERRMREEWHDQGALEFDDQVWRSLGTISQSRCMTLAESLSLLSWVRMGSGMRILDVPLGRIGAAFFQTQDAVLSWMSGMPVSEGVSGADGEKPSTGRAKVTILEEERSRLLRRIFSGG</sequence>
<dbReference type="SUPFAM" id="SSF55931">
    <property type="entry name" value="Glutamine synthetase/guanido kinase"/>
    <property type="match status" value="1"/>
</dbReference>
<dbReference type="GO" id="GO:0005615">
    <property type="term" value="C:extracellular space"/>
    <property type="evidence" value="ECO:0007669"/>
    <property type="project" value="TreeGrafter"/>
</dbReference>
<dbReference type="EMBL" id="JNUP01000072">
    <property type="protein sequence ID" value="KGE70735.1"/>
    <property type="molecule type" value="Genomic_DNA"/>
</dbReference>
<dbReference type="Proteomes" id="UP000029692">
    <property type="component" value="Unassembled WGS sequence"/>
</dbReference>
<evidence type="ECO:0000256" key="2">
    <source>
        <dbReference type="ARBA" id="ARBA00022741"/>
    </source>
</evidence>
<evidence type="ECO:0000256" key="5">
    <source>
        <dbReference type="PROSITE-ProRule" id="PRU00843"/>
    </source>
</evidence>
<keyword evidence="1 5" id="KW-0808">Transferase</keyword>